<evidence type="ECO:0000256" key="2">
    <source>
        <dbReference type="ARBA" id="ARBA00022692"/>
    </source>
</evidence>
<dbReference type="PANTHER" id="PTHR23502">
    <property type="entry name" value="MAJOR FACILITATOR SUPERFAMILY"/>
    <property type="match status" value="1"/>
</dbReference>
<keyword evidence="9" id="KW-1185">Reference proteome</keyword>
<accession>A0A9W8UX18</accession>
<feature type="transmembrane region" description="Helical" evidence="6">
    <location>
        <begin position="331"/>
        <end position="349"/>
    </location>
</feature>
<feature type="transmembrane region" description="Helical" evidence="6">
    <location>
        <begin position="139"/>
        <end position="161"/>
    </location>
</feature>
<evidence type="ECO:0000256" key="4">
    <source>
        <dbReference type="ARBA" id="ARBA00023136"/>
    </source>
</evidence>
<feature type="transmembrane region" description="Helical" evidence="6">
    <location>
        <begin position="83"/>
        <end position="103"/>
    </location>
</feature>
<keyword evidence="2 6" id="KW-0812">Transmembrane</keyword>
<evidence type="ECO:0000256" key="6">
    <source>
        <dbReference type="SAM" id="Phobius"/>
    </source>
</evidence>
<dbReference type="InterPro" id="IPR036259">
    <property type="entry name" value="MFS_trans_sf"/>
</dbReference>
<dbReference type="EMBL" id="JAOQAV010000054">
    <property type="protein sequence ID" value="KAJ4179785.1"/>
    <property type="molecule type" value="Genomic_DNA"/>
</dbReference>
<feature type="transmembrane region" description="Helical" evidence="6">
    <location>
        <begin position="291"/>
        <end position="311"/>
    </location>
</feature>
<dbReference type="GO" id="GO:0005886">
    <property type="term" value="C:plasma membrane"/>
    <property type="evidence" value="ECO:0007669"/>
    <property type="project" value="TreeGrafter"/>
</dbReference>
<dbReference type="InterPro" id="IPR011701">
    <property type="entry name" value="MFS"/>
</dbReference>
<dbReference type="SUPFAM" id="SSF103473">
    <property type="entry name" value="MFS general substrate transporter"/>
    <property type="match status" value="1"/>
</dbReference>
<evidence type="ECO:0000256" key="5">
    <source>
        <dbReference type="ARBA" id="ARBA00023180"/>
    </source>
</evidence>
<reference evidence="8" key="1">
    <citation type="submission" date="2022-09" db="EMBL/GenBank/DDBJ databases">
        <title>Fusarium specimens isolated from Avocado Roots.</title>
        <authorList>
            <person name="Stajich J."/>
            <person name="Roper C."/>
            <person name="Heimlech-Rivalta G."/>
        </authorList>
    </citation>
    <scope>NUCLEOTIDE SEQUENCE</scope>
    <source>
        <strain evidence="8">A02</strain>
    </source>
</reference>
<keyword evidence="3 6" id="KW-1133">Transmembrane helix</keyword>
<proteinExistence type="predicted"/>
<feature type="transmembrane region" description="Helical" evidence="6">
    <location>
        <begin position="44"/>
        <end position="63"/>
    </location>
</feature>
<dbReference type="AlphaFoldDB" id="A0A9W8UX18"/>
<dbReference type="Pfam" id="PF07690">
    <property type="entry name" value="MFS_1"/>
    <property type="match status" value="1"/>
</dbReference>
<evidence type="ECO:0000313" key="9">
    <source>
        <dbReference type="Proteomes" id="UP001152087"/>
    </source>
</evidence>
<dbReference type="Gene3D" id="1.20.1250.20">
    <property type="entry name" value="MFS general substrate transporter like domains"/>
    <property type="match status" value="1"/>
</dbReference>
<dbReference type="GO" id="GO:0022857">
    <property type="term" value="F:transmembrane transporter activity"/>
    <property type="evidence" value="ECO:0007669"/>
    <property type="project" value="InterPro"/>
</dbReference>
<dbReference type="Proteomes" id="UP001152087">
    <property type="component" value="Unassembled WGS sequence"/>
</dbReference>
<comment type="subcellular location">
    <subcellularLocation>
        <location evidence="1">Membrane</location>
        <topology evidence="1">Multi-pass membrane protein</topology>
    </subcellularLocation>
</comment>
<sequence length="506" mass="55133">MESFPAEKPTVSNVESVSQTDNELQAHPKVNAPHTWHFTVKMMVLLNLCFMVFCGNLYGAGVSPGLAQLVQEFHSNYTEASNIISYCLLTIGLGAWVWTPTAVVIGKRPVLVTSQLVFVAGSIWGSQATSMQSLLGSRIVGGLGAGAVQAVGPAVVGELFYEKDYSKAMAAYTLSLCLGSQLGNLIGGQLIAARGWQWHFKLLAILGGINFITLLLFCPETAYIQDIADNANAADVDDDIRRHTDGKKQSAMKSLKQNLFYLRHPHVRGGGLRQWVLSFLLQIEYTFNPTVLLSSGMWGISLAWVAGISVIQNPLFAAPPFNWSPAEIGNWAVTSTVGVVVAFPIAGPLTDFVSKQIGKRRGHHMPEHRLYTLILPFLVGSTGLILFGYTYANGSYVGPAVGYAMQTSTLLLIPATILSYGVDSYPYDSAEVVSLMNAVTHLVPFGLIKTASDWLERDGTRKMFLDMAIIQWALIAGITVVLIFFGPFIRVQSHKIHAKYGAKRFL</sequence>
<feature type="transmembrane region" description="Helical" evidence="6">
    <location>
        <begin position="468"/>
        <end position="489"/>
    </location>
</feature>
<protein>
    <recommendedName>
        <fullName evidence="7">Major facilitator superfamily (MFS) profile domain-containing protein</fullName>
    </recommendedName>
</protein>
<feature type="domain" description="Major facilitator superfamily (MFS) profile" evidence="7">
    <location>
        <begin position="44"/>
        <end position="506"/>
    </location>
</feature>
<evidence type="ECO:0000259" key="7">
    <source>
        <dbReference type="PROSITE" id="PS50850"/>
    </source>
</evidence>
<organism evidence="8 9">
    <name type="scientific">Fusarium falciforme</name>
    <dbReference type="NCBI Taxonomy" id="195108"/>
    <lineage>
        <taxon>Eukaryota</taxon>
        <taxon>Fungi</taxon>
        <taxon>Dikarya</taxon>
        <taxon>Ascomycota</taxon>
        <taxon>Pezizomycotina</taxon>
        <taxon>Sordariomycetes</taxon>
        <taxon>Hypocreomycetidae</taxon>
        <taxon>Hypocreales</taxon>
        <taxon>Nectriaceae</taxon>
        <taxon>Fusarium</taxon>
        <taxon>Fusarium solani species complex</taxon>
    </lineage>
</organism>
<gene>
    <name evidence="8" type="ORF">NW755_012181</name>
</gene>
<name>A0A9W8UX18_9HYPO</name>
<dbReference type="PROSITE" id="PS50850">
    <property type="entry name" value="MFS"/>
    <property type="match status" value="1"/>
</dbReference>
<evidence type="ECO:0000256" key="3">
    <source>
        <dbReference type="ARBA" id="ARBA00022989"/>
    </source>
</evidence>
<feature type="transmembrane region" description="Helical" evidence="6">
    <location>
        <begin position="370"/>
        <end position="391"/>
    </location>
</feature>
<keyword evidence="5" id="KW-0325">Glycoprotein</keyword>
<keyword evidence="4 6" id="KW-0472">Membrane</keyword>
<evidence type="ECO:0000313" key="8">
    <source>
        <dbReference type="EMBL" id="KAJ4179785.1"/>
    </source>
</evidence>
<feature type="transmembrane region" description="Helical" evidence="6">
    <location>
        <begin position="198"/>
        <end position="218"/>
    </location>
</feature>
<feature type="transmembrane region" description="Helical" evidence="6">
    <location>
        <begin position="173"/>
        <end position="192"/>
    </location>
</feature>
<dbReference type="InterPro" id="IPR020846">
    <property type="entry name" value="MFS_dom"/>
</dbReference>
<dbReference type="OrthoDB" id="268400at2759"/>
<dbReference type="PANTHER" id="PTHR23502:SF160">
    <property type="entry name" value="MAJOR FACILITATOR SUPERFAMILY (MFS) PROFILE DOMAIN-CONTAINING PROTEIN-RELATED"/>
    <property type="match status" value="1"/>
</dbReference>
<comment type="caution">
    <text evidence="8">The sequence shown here is derived from an EMBL/GenBank/DDBJ whole genome shotgun (WGS) entry which is preliminary data.</text>
</comment>
<evidence type="ECO:0000256" key="1">
    <source>
        <dbReference type="ARBA" id="ARBA00004141"/>
    </source>
</evidence>